<dbReference type="InterPro" id="IPR001638">
    <property type="entry name" value="Solute-binding_3/MltF_N"/>
</dbReference>
<dbReference type="OrthoDB" id="9774451at2"/>
<keyword evidence="4" id="KW-1185">Reference proteome</keyword>
<dbReference type="InterPro" id="IPR006311">
    <property type="entry name" value="TAT_signal"/>
</dbReference>
<dbReference type="RefSeq" id="WP_099799685.1">
    <property type="nucleotide sequence ID" value="NZ_CP018092.1"/>
</dbReference>
<dbReference type="PROSITE" id="PS51318">
    <property type="entry name" value="TAT"/>
    <property type="match status" value="1"/>
</dbReference>
<dbReference type="EMBL" id="CP018092">
    <property type="protein sequence ID" value="ATS19351.1"/>
    <property type="molecule type" value="Genomic_DNA"/>
</dbReference>
<protein>
    <submittedName>
        <fullName evidence="3">Amino acid ABC transporter substrate-binding protein</fullName>
    </submittedName>
</protein>
<sequence length="307" mass="33233">MGLQRRAFLRRVAQGAGAFVLAAGTKSLLTGCAGNLDTATEEGRSAAGVVSSKGLLNPGTLAWGAEAISGAPYVFYDPVNPSQLIGFEVEIADAIAKLMGVKAVFVATAYDQLPAALAANRFDFILNGWEITSDRERTQRFSQPYYRYGQQIVVRTNDERFAQYDAASDVTLANLAGMTVGTGIGYKAQEILEQDPNLKTRAYDGNLPFDDLVQGRIDAVMVDFPIVAYYVLGSGPGGTVNPALKPIGVPIFLNNYVIAFNASSPKAKTLETEVNQALEILKTDGTLRRIYEHWKLWNDQQAQIGIV</sequence>
<dbReference type="Gene3D" id="3.40.190.10">
    <property type="entry name" value="Periplasmic binding protein-like II"/>
    <property type="match status" value="2"/>
</dbReference>
<evidence type="ECO:0000313" key="3">
    <source>
        <dbReference type="EMBL" id="ATS19351.1"/>
    </source>
</evidence>
<keyword evidence="1" id="KW-0732">Signal</keyword>
<name>A0A2D2Q489_PARLV</name>
<reference evidence="4" key="2">
    <citation type="journal article" date="2022" name="Front. Microbiol.">
        <title>Comparative Genomic Analysis Revealed Distinct Molecular Components and Organization of CO2-Concentrating Mechanism in Thermophilic Cyanobacteria.</title>
        <authorList>
            <person name="Tang J."/>
            <person name="Zhou H."/>
            <person name="Yao D."/>
            <person name="Riaz S."/>
            <person name="You D."/>
            <person name="Klepacz-Smolka A."/>
            <person name="Daroch M."/>
        </authorList>
    </citation>
    <scope>NUCLEOTIDE SEQUENCE [LARGE SCALE GENOMIC DNA]</scope>
    <source>
        <strain evidence="4">PCC 6715</strain>
    </source>
</reference>
<proteinExistence type="predicted"/>
<dbReference type="PANTHER" id="PTHR35936">
    <property type="entry name" value="MEMBRANE-BOUND LYTIC MUREIN TRANSGLYCOSYLASE F"/>
    <property type="match status" value="1"/>
</dbReference>
<dbReference type="SUPFAM" id="SSF53850">
    <property type="entry name" value="Periplasmic binding protein-like II"/>
    <property type="match status" value="1"/>
</dbReference>
<gene>
    <name evidence="3" type="ORF">BRW62_12115</name>
</gene>
<evidence type="ECO:0000313" key="4">
    <source>
        <dbReference type="Proteomes" id="UP000231057"/>
    </source>
</evidence>
<evidence type="ECO:0000256" key="1">
    <source>
        <dbReference type="ARBA" id="ARBA00022729"/>
    </source>
</evidence>
<dbReference type="KEGG" id="slw:BRW62_12115"/>
<dbReference type="CDD" id="cd13530">
    <property type="entry name" value="PBP2_peptides_like"/>
    <property type="match status" value="1"/>
</dbReference>
<dbReference type="Pfam" id="PF00497">
    <property type="entry name" value="SBP_bac_3"/>
    <property type="match status" value="1"/>
</dbReference>
<dbReference type="PANTHER" id="PTHR35936:SF19">
    <property type="entry name" value="AMINO-ACID-BINDING PROTEIN YXEM-RELATED"/>
    <property type="match status" value="1"/>
</dbReference>
<dbReference type="AlphaFoldDB" id="A0A2D2Q489"/>
<dbReference type="SMART" id="SM00062">
    <property type="entry name" value="PBPb"/>
    <property type="match status" value="1"/>
</dbReference>
<reference evidence="3 4" key="1">
    <citation type="submission" date="2016-11" db="EMBL/GenBank/DDBJ databases">
        <title>Complete genome sequence of thermophilic cyanobacteria strain Synechococcus sp. PCC6715.</title>
        <authorList>
            <person name="Tang J."/>
            <person name="Daroch M."/>
            <person name="Liang Y."/>
            <person name="Jiang D."/>
            <person name="Shah M."/>
        </authorList>
    </citation>
    <scope>NUCLEOTIDE SEQUENCE [LARGE SCALE GENOMIC DNA]</scope>
    <source>
        <strain evidence="3 4">PCC 6715</strain>
    </source>
</reference>
<feature type="domain" description="Solute-binding protein family 3/N-terminal" evidence="2">
    <location>
        <begin position="66"/>
        <end position="298"/>
    </location>
</feature>
<accession>A0A2D2Q489</accession>
<evidence type="ECO:0000259" key="2">
    <source>
        <dbReference type="SMART" id="SM00062"/>
    </source>
</evidence>
<organism evidence="3 4">
    <name type="scientific">Parathermosynechococcus lividus PCC 6715</name>
    <dbReference type="NCBI Taxonomy" id="1917166"/>
    <lineage>
        <taxon>Bacteria</taxon>
        <taxon>Bacillati</taxon>
        <taxon>Cyanobacteriota</taxon>
        <taxon>Cyanophyceae</taxon>
        <taxon>Acaryochloridales</taxon>
        <taxon>Thermosynechococcaceae</taxon>
        <taxon>Parathermosynechococcus</taxon>
    </lineage>
</organism>
<dbReference type="Proteomes" id="UP000231057">
    <property type="component" value="Chromosome"/>
</dbReference>